<keyword evidence="2" id="KW-0560">Oxidoreductase</keyword>
<comment type="caution">
    <text evidence="2">The sequence shown here is derived from an EMBL/GenBank/DDBJ whole genome shotgun (WGS) entry which is preliminary data.</text>
</comment>
<keyword evidence="3" id="KW-1185">Reference proteome</keyword>
<dbReference type="InterPro" id="IPR003718">
    <property type="entry name" value="OsmC/Ohr_fam"/>
</dbReference>
<evidence type="ECO:0000313" key="3">
    <source>
        <dbReference type="Proteomes" id="UP001589748"/>
    </source>
</evidence>
<dbReference type="Pfam" id="PF02566">
    <property type="entry name" value="OsmC"/>
    <property type="match status" value="1"/>
</dbReference>
<evidence type="ECO:0000256" key="1">
    <source>
        <dbReference type="SAM" id="MobiDB-lite"/>
    </source>
</evidence>
<evidence type="ECO:0000313" key="2">
    <source>
        <dbReference type="EMBL" id="MFB9378490.1"/>
    </source>
</evidence>
<dbReference type="InterPro" id="IPR036102">
    <property type="entry name" value="OsmC/Ohrsf"/>
</dbReference>
<proteinExistence type="predicted"/>
<protein>
    <submittedName>
        <fullName evidence="2">OsmC family protein</fullName>
        <ecNumber evidence="2">1.11.1.-</ecNumber>
    </submittedName>
</protein>
<organism evidence="2 3">
    <name type="scientific">Kineococcus gynurae</name>
    <dbReference type="NCBI Taxonomy" id="452979"/>
    <lineage>
        <taxon>Bacteria</taxon>
        <taxon>Bacillati</taxon>
        <taxon>Actinomycetota</taxon>
        <taxon>Actinomycetes</taxon>
        <taxon>Kineosporiales</taxon>
        <taxon>Kineosporiaceae</taxon>
        <taxon>Kineococcus</taxon>
    </lineage>
</organism>
<dbReference type="EMBL" id="JBHMDM010000007">
    <property type="protein sequence ID" value="MFB9378490.1"/>
    <property type="molecule type" value="Genomic_DNA"/>
</dbReference>
<dbReference type="GO" id="GO:0004601">
    <property type="term" value="F:peroxidase activity"/>
    <property type="evidence" value="ECO:0007669"/>
    <property type="project" value="UniProtKB-KW"/>
</dbReference>
<dbReference type="RefSeq" id="WP_380136874.1">
    <property type="nucleotide sequence ID" value="NZ_JBHLUI010000008.1"/>
</dbReference>
<dbReference type="InterPro" id="IPR052924">
    <property type="entry name" value="OsmC/Ohr_hydroprdx_reductase"/>
</dbReference>
<dbReference type="Gene3D" id="3.30.300.20">
    <property type="match status" value="1"/>
</dbReference>
<dbReference type="InterPro" id="IPR015946">
    <property type="entry name" value="KH_dom-like_a/b"/>
</dbReference>
<gene>
    <name evidence="2" type="ORF">ACFFVI_16110</name>
</gene>
<reference evidence="2 3" key="1">
    <citation type="submission" date="2024-09" db="EMBL/GenBank/DDBJ databases">
        <authorList>
            <person name="Sun Q."/>
            <person name="Mori K."/>
        </authorList>
    </citation>
    <scope>NUCLEOTIDE SEQUENCE [LARGE SCALE GENOMIC DNA]</scope>
    <source>
        <strain evidence="2 3">TISTR 1856</strain>
    </source>
</reference>
<sequence>MDATELRALQKPLKDTYREDPEQARIPARAVAVLDGQTIGVSVDGFAGTTRAGLHRAAGGDGTEACSADMLCEAVAACAGVTLRSVATAMGVQLREASVTVDAHWDARGTLGVSKEAPVGITDVTITFSFSSDADEATEGKLVSLAERYCVIAQTLQTPPSVTVVRG</sequence>
<name>A0ABV5LWP8_9ACTN</name>
<dbReference type="PANTHER" id="PTHR35368">
    <property type="entry name" value="HYDROPEROXIDE REDUCTASE"/>
    <property type="match status" value="1"/>
</dbReference>
<dbReference type="EC" id="1.11.1.-" evidence="2"/>
<dbReference type="Proteomes" id="UP001589748">
    <property type="component" value="Unassembled WGS sequence"/>
</dbReference>
<dbReference type="SUPFAM" id="SSF82784">
    <property type="entry name" value="OsmC-like"/>
    <property type="match status" value="1"/>
</dbReference>
<feature type="region of interest" description="Disordered" evidence="1">
    <location>
        <begin position="1"/>
        <end position="21"/>
    </location>
</feature>
<keyword evidence="2" id="KW-0575">Peroxidase</keyword>
<feature type="compositionally biased region" description="Basic and acidic residues" evidence="1">
    <location>
        <begin position="12"/>
        <end position="21"/>
    </location>
</feature>
<accession>A0ABV5LWP8</accession>
<dbReference type="PANTHER" id="PTHR35368:SF1">
    <property type="entry name" value="HYDROPEROXIDE REDUCTASE"/>
    <property type="match status" value="1"/>
</dbReference>